<sequence>MARHHTIISRNNGEDVSKNKTSHNTEFIDPLIEAQSIKLWNATTGEFDNLLEKYKDYCKPMYYYTPDFKAEGRRVSEVSPNRGIYGPVVIGGDDAEVGEIPHMGAIGWLSSGSALWIFKCGGVLISEKFVLTAAHCSRVTSRDTTVIDVTPKVVRFGSVNLLGVDKNGISPEDVRISRVIVHDKYHAPKTYYDIALIELINHVSFTRSIHPACLWTKDNELSGKGIVAGWGVVDTASRRTSSILQVAVMDMVPSEKCNNTLKSKRNRHWRHGLASHQICAGHMPGGIDACQGDSGGPLHIKLLMPINIHFEWRMHYVVGVTSFGYGCALANTPSVFSKVSHFIDWIENIVWEKDVNATLKAKIKNK</sequence>
<dbReference type="AlphaFoldDB" id="A0A194PLU8"/>
<dbReference type="Proteomes" id="UP000053268">
    <property type="component" value="Unassembled WGS sequence"/>
</dbReference>
<dbReference type="InterPro" id="IPR043504">
    <property type="entry name" value="Peptidase_S1_PA_chymotrypsin"/>
</dbReference>
<keyword evidence="3" id="KW-0378">Hydrolase</keyword>
<dbReference type="PROSITE" id="PS00134">
    <property type="entry name" value="TRYPSIN_HIS"/>
    <property type="match status" value="1"/>
</dbReference>
<dbReference type="InterPro" id="IPR033116">
    <property type="entry name" value="TRYPSIN_SER"/>
</dbReference>
<organism evidence="6 7">
    <name type="scientific">Papilio xuthus</name>
    <name type="common">Asian swallowtail butterfly</name>
    <dbReference type="NCBI Taxonomy" id="66420"/>
    <lineage>
        <taxon>Eukaryota</taxon>
        <taxon>Metazoa</taxon>
        <taxon>Ecdysozoa</taxon>
        <taxon>Arthropoda</taxon>
        <taxon>Hexapoda</taxon>
        <taxon>Insecta</taxon>
        <taxon>Pterygota</taxon>
        <taxon>Neoptera</taxon>
        <taxon>Endopterygota</taxon>
        <taxon>Lepidoptera</taxon>
        <taxon>Glossata</taxon>
        <taxon>Ditrysia</taxon>
        <taxon>Papilionoidea</taxon>
        <taxon>Papilionidae</taxon>
        <taxon>Papilioninae</taxon>
        <taxon>Papilio</taxon>
    </lineage>
</organism>
<evidence type="ECO:0000256" key="2">
    <source>
        <dbReference type="ARBA" id="ARBA00024195"/>
    </source>
</evidence>
<keyword evidence="7" id="KW-1185">Reference proteome</keyword>
<evidence type="ECO:0000259" key="5">
    <source>
        <dbReference type="PROSITE" id="PS50240"/>
    </source>
</evidence>
<dbReference type="InterPro" id="IPR001314">
    <property type="entry name" value="Peptidase_S1A"/>
</dbReference>
<dbReference type="FunFam" id="2.40.10.10:FF:000002">
    <property type="entry name" value="Transmembrane protease serine"/>
    <property type="match status" value="1"/>
</dbReference>
<dbReference type="CDD" id="cd00190">
    <property type="entry name" value="Tryp_SPc"/>
    <property type="match status" value="1"/>
</dbReference>
<keyword evidence="1" id="KW-1015">Disulfide bond</keyword>
<keyword evidence="3 6" id="KW-0645">Protease</keyword>
<dbReference type="InterPro" id="IPR001254">
    <property type="entry name" value="Trypsin_dom"/>
</dbReference>
<proteinExistence type="inferred from homology"/>
<dbReference type="GO" id="GO:0004252">
    <property type="term" value="F:serine-type endopeptidase activity"/>
    <property type="evidence" value="ECO:0007669"/>
    <property type="project" value="InterPro"/>
</dbReference>
<evidence type="ECO:0000313" key="7">
    <source>
        <dbReference type="Proteomes" id="UP000053268"/>
    </source>
</evidence>
<name>A0A194PLU8_PAPXU</name>
<evidence type="ECO:0000256" key="3">
    <source>
        <dbReference type="RuleBase" id="RU363034"/>
    </source>
</evidence>
<reference evidence="6 7" key="1">
    <citation type="journal article" date="2015" name="Nat. Commun.">
        <title>Outbred genome sequencing and CRISPR/Cas9 gene editing in butterflies.</title>
        <authorList>
            <person name="Li X."/>
            <person name="Fan D."/>
            <person name="Zhang W."/>
            <person name="Liu G."/>
            <person name="Zhang L."/>
            <person name="Zhao L."/>
            <person name="Fang X."/>
            <person name="Chen L."/>
            <person name="Dong Y."/>
            <person name="Chen Y."/>
            <person name="Ding Y."/>
            <person name="Zhao R."/>
            <person name="Feng M."/>
            <person name="Zhu Y."/>
            <person name="Feng Y."/>
            <person name="Jiang X."/>
            <person name="Zhu D."/>
            <person name="Xiang H."/>
            <person name="Feng X."/>
            <person name="Li S."/>
            <person name="Wang J."/>
            <person name="Zhang G."/>
            <person name="Kronforst M.R."/>
            <person name="Wang W."/>
        </authorList>
    </citation>
    <scope>NUCLEOTIDE SEQUENCE [LARGE SCALE GENOMIC DNA]</scope>
    <source>
        <strain evidence="6">Ya'a_city_454_Px</strain>
        <tissue evidence="6">Whole body</tissue>
    </source>
</reference>
<comment type="similarity">
    <text evidence="2">Belongs to the peptidase S1 family. CLIP subfamily.</text>
</comment>
<dbReference type="PROSITE" id="PS00135">
    <property type="entry name" value="TRYPSIN_SER"/>
    <property type="match status" value="1"/>
</dbReference>
<feature type="domain" description="Peptidase S1" evidence="5">
    <location>
        <begin position="89"/>
        <end position="351"/>
    </location>
</feature>
<dbReference type="PANTHER" id="PTHR24252:SF7">
    <property type="entry name" value="HYALIN"/>
    <property type="match status" value="1"/>
</dbReference>
<dbReference type="PROSITE" id="PS50240">
    <property type="entry name" value="TRYPSIN_DOM"/>
    <property type="match status" value="1"/>
</dbReference>
<evidence type="ECO:0000256" key="4">
    <source>
        <dbReference type="SAM" id="MobiDB-lite"/>
    </source>
</evidence>
<gene>
    <name evidence="6" type="ORF">RR46_06753</name>
</gene>
<dbReference type="InterPro" id="IPR018114">
    <property type="entry name" value="TRYPSIN_HIS"/>
</dbReference>
<dbReference type="Pfam" id="PF00089">
    <property type="entry name" value="Trypsin"/>
    <property type="match status" value="1"/>
</dbReference>
<evidence type="ECO:0000313" key="6">
    <source>
        <dbReference type="EMBL" id="KPI94302.1"/>
    </source>
</evidence>
<dbReference type="SUPFAM" id="SSF50494">
    <property type="entry name" value="Trypsin-like serine proteases"/>
    <property type="match status" value="1"/>
</dbReference>
<dbReference type="GO" id="GO:0006508">
    <property type="term" value="P:proteolysis"/>
    <property type="evidence" value="ECO:0007669"/>
    <property type="project" value="UniProtKB-KW"/>
</dbReference>
<dbReference type="SMART" id="SM00020">
    <property type="entry name" value="Tryp_SPc"/>
    <property type="match status" value="1"/>
</dbReference>
<dbReference type="STRING" id="66420.A0A194PLU8"/>
<dbReference type="InterPro" id="IPR009003">
    <property type="entry name" value="Peptidase_S1_PA"/>
</dbReference>
<feature type="region of interest" description="Disordered" evidence="4">
    <location>
        <begin position="1"/>
        <end position="21"/>
    </location>
</feature>
<protein>
    <submittedName>
        <fullName evidence="6">Serine protease snake</fullName>
    </submittedName>
</protein>
<evidence type="ECO:0000256" key="1">
    <source>
        <dbReference type="ARBA" id="ARBA00023157"/>
    </source>
</evidence>
<dbReference type="EMBL" id="KQ459600">
    <property type="protein sequence ID" value="KPI94302.1"/>
    <property type="molecule type" value="Genomic_DNA"/>
</dbReference>
<dbReference type="PANTHER" id="PTHR24252">
    <property type="entry name" value="ACROSIN-RELATED"/>
    <property type="match status" value="1"/>
</dbReference>
<dbReference type="PRINTS" id="PR00722">
    <property type="entry name" value="CHYMOTRYPSIN"/>
</dbReference>
<dbReference type="Gene3D" id="2.40.10.10">
    <property type="entry name" value="Trypsin-like serine proteases"/>
    <property type="match status" value="2"/>
</dbReference>
<accession>A0A194PLU8</accession>
<keyword evidence="3" id="KW-0720">Serine protease</keyword>